<dbReference type="InterPro" id="IPR033906">
    <property type="entry name" value="Lipase_N"/>
</dbReference>
<dbReference type="Pfam" id="PF00151">
    <property type="entry name" value="Lipase"/>
    <property type="match status" value="1"/>
</dbReference>
<protein>
    <submittedName>
        <fullName evidence="6">Putative pancreatic lipase-like enzyme</fullName>
    </submittedName>
</protein>
<accession>A0A023G8K0</accession>
<comment type="subcellular location">
    <subcellularLocation>
        <location evidence="1">Secreted</location>
    </subcellularLocation>
</comment>
<evidence type="ECO:0000256" key="2">
    <source>
        <dbReference type="ARBA" id="ARBA00010701"/>
    </source>
</evidence>
<name>A0A023G8K0_AMBTT</name>
<dbReference type="GO" id="GO:0016042">
    <property type="term" value="P:lipid catabolic process"/>
    <property type="evidence" value="ECO:0007669"/>
    <property type="project" value="TreeGrafter"/>
</dbReference>
<keyword evidence="3" id="KW-0964">Secreted</keyword>
<dbReference type="GO" id="GO:0005615">
    <property type="term" value="C:extracellular space"/>
    <property type="evidence" value="ECO:0007669"/>
    <property type="project" value="TreeGrafter"/>
</dbReference>
<evidence type="ECO:0000256" key="3">
    <source>
        <dbReference type="ARBA" id="ARBA00022525"/>
    </source>
</evidence>
<feature type="domain" description="Lipase" evidence="5">
    <location>
        <begin position="26"/>
        <end position="335"/>
    </location>
</feature>
<evidence type="ECO:0000259" key="5">
    <source>
        <dbReference type="Pfam" id="PF00151"/>
    </source>
</evidence>
<comment type="similarity">
    <text evidence="2 4">Belongs to the AB hydrolase superfamily. Lipase family.</text>
</comment>
<dbReference type="Gene3D" id="3.40.50.1820">
    <property type="entry name" value="alpha/beta hydrolase"/>
    <property type="match status" value="1"/>
</dbReference>
<sequence>MEKRLYKDEITDVLSFILTKQRDYACYKEFGCFSPENRMALEIGGPVSPEEAGVRFYFYGRLSPLGTLVTATNWSNVLHRRFVKNRKALKIVIHGFKESRNTRQVVNLTSTLLQHTRSNVIVVDWQYAARFPYYATAAANSPLVGAELSVLLQSMYNKSSLWPKSVHLIGFSLGAHAAGFCGRHFENATKQKIGRITGLDPAGLLFENPNASLSSADAEFVDVIHTNGGNMNELEFGRKDPMGHVDFYPNGGSYQLGCTAALSDISCSHNRAWWYFIEALQSTCSFKSIPCHNGWNSYRTCLMNAYVKPVQMGSRKVIPNLNGSYYLKTNAKPPYCIEEERFPR</sequence>
<reference evidence="6" key="1">
    <citation type="submission" date="2014-03" db="EMBL/GenBank/DDBJ databases">
        <title>The sialotranscriptome of Amblyomma triste, Amblyomma parvum and Amblyomma cajennense ticks, uncovered by 454-based RNA-seq.</title>
        <authorList>
            <person name="Garcia G.R."/>
            <person name="Gardinassi L.G."/>
            <person name="Ribeiro J.M."/>
            <person name="Anatriello E."/>
            <person name="Ferreira B.R."/>
            <person name="Moreira H.N."/>
            <person name="Mafra C."/>
            <person name="Olegario M.M."/>
            <person name="Szabo P.J."/>
            <person name="Miranda-Santos I.K."/>
            <person name="Maruyama S.R."/>
        </authorList>
    </citation>
    <scope>NUCLEOTIDE SEQUENCE</scope>
    <source>
        <strain evidence="6">Mato Grasso do Sul</strain>
        <tissue evidence="6">Salivary glands</tissue>
    </source>
</reference>
<dbReference type="InterPro" id="IPR000734">
    <property type="entry name" value="TAG_lipase"/>
</dbReference>
<evidence type="ECO:0000256" key="4">
    <source>
        <dbReference type="RuleBase" id="RU004262"/>
    </source>
</evidence>
<dbReference type="GO" id="GO:0016298">
    <property type="term" value="F:lipase activity"/>
    <property type="evidence" value="ECO:0007669"/>
    <property type="project" value="InterPro"/>
</dbReference>
<evidence type="ECO:0000256" key="1">
    <source>
        <dbReference type="ARBA" id="ARBA00004613"/>
    </source>
</evidence>
<dbReference type="PANTHER" id="PTHR11610">
    <property type="entry name" value="LIPASE"/>
    <property type="match status" value="1"/>
</dbReference>
<dbReference type="AlphaFoldDB" id="A0A023G8K0"/>
<dbReference type="EMBL" id="GBBM01005276">
    <property type="protein sequence ID" value="JAC30142.1"/>
    <property type="molecule type" value="mRNA"/>
</dbReference>
<dbReference type="InterPro" id="IPR013818">
    <property type="entry name" value="Lipase"/>
</dbReference>
<evidence type="ECO:0000313" key="6">
    <source>
        <dbReference type="EMBL" id="JAC30142.1"/>
    </source>
</evidence>
<proteinExistence type="evidence at transcript level"/>
<dbReference type="InterPro" id="IPR029058">
    <property type="entry name" value="AB_hydrolase_fold"/>
</dbReference>
<organism evidence="6">
    <name type="scientific">Amblyomma triste</name>
    <name type="common">Neotropical tick</name>
    <dbReference type="NCBI Taxonomy" id="251400"/>
    <lineage>
        <taxon>Eukaryota</taxon>
        <taxon>Metazoa</taxon>
        <taxon>Ecdysozoa</taxon>
        <taxon>Arthropoda</taxon>
        <taxon>Chelicerata</taxon>
        <taxon>Arachnida</taxon>
        <taxon>Acari</taxon>
        <taxon>Parasitiformes</taxon>
        <taxon>Ixodida</taxon>
        <taxon>Ixodoidea</taxon>
        <taxon>Ixodidae</taxon>
        <taxon>Amblyomminae</taxon>
        <taxon>Amblyomma</taxon>
    </lineage>
</organism>
<dbReference type="PRINTS" id="PR00821">
    <property type="entry name" value="TAGLIPASE"/>
</dbReference>
<dbReference type="PANTHER" id="PTHR11610:SF173">
    <property type="entry name" value="LIPASE DOMAIN-CONTAINING PROTEIN-RELATED"/>
    <property type="match status" value="1"/>
</dbReference>
<dbReference type="SUPFAM" id="SSF53474">
    <property type="entry name" value="alpha/beta-Hydrolases"/>
    <property type="match status" value="1"/>
</dbReference>
<dbReference type="CDD" id="cd00707">
    <property type="entry name" value="Pancreat_lipase_like"/>
    <property type="match status" value="1"/>
</dbReference>